<dbReference type="InterPro" id="IPR006118">
    <property type="entry name" value="Recombinase_CS"/>
</dbReference>
<dbReference type="SUPFAM" id="SSF53041">
    <property type="entry name" value="Resolvase-like"/>
    <property type="match status" value="1"/>
</dbReference>
<evidence type="ECO:0000259" key="8">
    <source>
        <dbReference type="PROSITE" id="PS51736"/>
    </source>
</evidence>
<evidence type="ECO:0000256" key="7">
    <source>
        <dbReference type="PROSITE-ProRule" id="PRU10137"/>
    </source>
</evidence>
<dbReference type="GO" id="GO:0003677">
    <property type="term" value="F:DNA binding"/>
    <property type="evidence" value="ECO:0007669"/>
    <property type="project" value="UniProtKB-KW"/>
</dbReference>
<dbReference type="PANTHER" id="PTHR30461">
    <property type="entry name" value="DNA-INVERTASE FROM LAMBDOID PROPHAGE"/>
    <property type="match status" value="1"/>
</dbReference>
<dbReference type="PATRIC" id="fig|1114964.3.peg.4829"/>
<keyword evidence="4" id="KW-0238">DNA-binding</keyword>
<dbReference type="GO" id="GO:0015074">
    <property type="term" value="P:DNA integration"/>
    <property type="evidence" value="ECO:0007669"/>
    <property type="project" value="UniProtKB-KW"/>
</dbReference>
<evidence type="ECO:0000313" key="10">
    <source>
        <dbReference type="Proteomes" id="UP000015524"/>
    </source>
</evidence>
<dbReference type="PROSITE" id="PS00397">
    <property type="entry name" value="RECOMBINASES_1"/>
    <property type="match status" value="1"/>
</dbReference>
<proteinExistence type="inferred from homology"/>
<organism evidence="9 10">
    <name type="scientific">Sphingobium baderi LL03</name>
    <dbReference type="NCBI Taxonomy" id="1114964"/>
    <lineage>
        <taxon>Bacteria</taxon>
        <taxon>Pseudomonadati</taxon>
        <taxon>Pseudomonadota</taxon>
        <taxon>Alphaproteobacteria</taxon>
        <taxon>Sphingomonadales</taxon>
        <taxon>Sphingomonadaceae</taxon>
        <taxon>Sphingobium</taxon>
    </lineage>
</organism>
<gene>
    <name evidence="9" type="ORF">L485_24575</name>
</gene>
<dbReference type="eggNOG" id="COG1961">
    <property type="taxonomic scope" value="Bacteria"/>
</dbReference>
<evidence type="ECO:0000313" key="9">
    <source>
        <dbReference type="EMBL" id="EQA96504.1"/>
    </source>
</evidence>
<evidence type="ECO:0000256" key="2">
    <source>
        <dbReference type="ARBA" id="ARBA00022908"/>
    </source>
</evidence>
<dbReference type="Gene3D" id="3.40.50.1390">
    <property type="entry name" value="Resolvase, N-terminal catalytic domain"/>
    <property type="match status" value="1"/>
</dbReference>
<keyword evidence="2" id="KW-0229">DNA integration</keyword>
<keyword evidence="10" id="KW-1185">Reference proteome</keyword>
<accession>T0HAW5</accession>
<evidence type="ECO:0000256" key="1">
    <source>
        <dbReference type="ARBA" id="ARBA00009913"/>
    </source>
</evidence>
<feature type="active site" description="O-(5'-phospho-DNA)-serine intermediate" evidence="6 7">
    <location>
        <position position="29"/>
    </location>
</feature>
<dbReference type="InterPro" id="IPR050639">
    <property type="entry name" value="SSR_resolvase"/>
</dbReference>
<name>T0HAW5_9SPHN</name>
<dbReference type="GO" id="GO:0000150">
    <property type="term" value="F:DNA strand exchange activity"/>
    <property type="evidence" value="ECO:0007669"/>
    <property type="project" value="UniProtKB-KW"/>
</dbReference>
<reference evidence="9 10" key="1">
    <citation type="journal article" date="2013" name="Genome Announc.">
        <title>Draft Genome Sequence of a Hexachlorocyclohexane-Degrading Bacterium, Sphingobium baderi Strain LL03T.</title>
        <authorList>
            <person name="Kaur J."/>
            <person name="Verma H."/>
            <person name="Tripathi C."/>
            <person name="Khurana J.P."/>
            <person name="Lal R."/>
        </authorList>
    </citation>
    <scope>NUCLEOTIDE SEQUENCE [LARGE SCALE GENOMIC DNA]</scope>
    <source>
        <strain evidence="9 10">LL03</strain>
    </source>
</reference>
<feature type="domain" description="Resolvase/invertase-type recombinase catalytic" evidence="8">
    <location>
        <begin position="21"/>
        <end position="155"/>
    </location>
</feature>
<dbReference type="FunFam" id="3.40.50.1390:FF:000001">
    <property type="entry name" value="DNA recombinase"/>
    <property type="match status" value="1"/>
</dbReference>
<dbReference type="PANTHER" id="PTHR30461:SF2">
    <property type="entry name" value="SERINE RECOMBINASE PINE-RELATED"/>
    <property type="match status" value="1"/>
</dbReference>
<evidence type="ECO:0000256" key="5">
    <source>
        <dbReference type="ARBA" id="ARBA00023172"/>
    </source>
</evidence>
<evidence type="ECO:0000256" key="3">
    <source>
        <dbReference type="ARBA" id="ARBA00023100"/>
    </source>
</evidence>
<protein>
    <submittedName>
        <fullName evidence="9">DNA invertase</fullName>
    </submittedName>
</protein>
<dbReference type="Proteomes" id="UP000015524">
    <property type="component" value="Unassembled WGS sequence"/>
</dbReference>
<dbReference type="SMART" id="SM00857">
    <property type="entry name" value="Resolvase"/>
    <property type="match status" value="1"/>
</dbReference>
<dbReference type="EMBL" id="ATIB01000090">
    <property type="protein sequence ID" value="EQA96504.1"/>
    <property type="molecule type" value="Genomic_DNA"/>
</dbReference>
<dbReference type="CDD" id="cd03768">
    <property type="entry name" value="SR_ResInv"/>
    <property type="match status" value="1"/>
</dbReference>
<keyword evidence="3" id="KW-0230">DNA invertase</keyword>
<dbReference type="InterPro" id="IPR036162">
    <property type="entry name" value="Resolvase-like_N_sf"/>
</dbReference>
<comment type="similarity">
    <text evidence="1">Belongs to the site-specific recombinase resolvase family.</text>
</comment>
<evidence type="ECO:0000256" key="4">
    <source>
        <dbReference type="ARBA" id="ARBA00023125"/>
    </source>
</evidence>
<keyword evidence="5" id="KW-0233">DNA recombination</keyword>
<dbReference type="InterPro" id="IPR006119">
    <property type="entry name" value="Resolv_N"/>
</dbReference>
<evidence type="ECO:0000256" key="6">
    <source>
        <dbReference type="PIRSR" id="PIRSR606118-50"/>
    </source>
</evidence>
<dbReference type="PROSITE" id="PS51736">
    <property type="entry name" value="RECOMBINASES_3"/>
    <property type="match status" value="1"/>
</dbReference>
<comment type="caution">
    <text evidence="9">The sequence shown here is derived from an EMBL/GenBank/DDBJ whole genome shotgun (WGS) entry which is preliminary data.</text>
</comment>
<dbReference type="AlphaFoldDB" id="T0HAW5"/>
<sequence>MAMMGAPDPGTRNGRSAEGGALIGYARVSTPEQDMSLQIDALEKAGCARIFTDVAGGAKAERAGLAEALAYLRPSDTLVVWKIDRLGRSLPHLVGLVENLRDRGIGFRSLTDAGMDTTTPSGALIFHIFAALADFERSLIRERTKAGLEVAAARGRKGGRRSVVTPGVLKRARDMMDKGLTVRQAAAALKIGKTPLYEALRAADEAAGSGSGGEENGV</sequence>
<dbReference type="Pfam" id="PF00239">
    <property type="entry name" value="Resolvase"/>
    <property type="match status" value="1"/>
</dbReference>